<dbReference type="InterPro" id="IPR018490">
    <property type="entry name" value="cNMP-bd_dom_sf"/>
</dbReference>
<accession>A0A9E8MVB8</accession>
<dbReference type="EMBL" id="CP113088">
    <property type="protein sequence ID" value="WAC02248.1"/>
    <property type="molecule type" value="Genomic_DNA"/>
</dbReference>
<name>A0A9E8MVB8_9FLAO</name>
<evidence type="ECO:0000313" key="2">
    <source>
        <dbReference type="EMBL" id="WAC02248.1"/>
    </source>
</evidence>
<dbReference type="KEGG" id="lnu:N7U66_00220"/>
<dbReference type="Pfam" id="PF00027">
    <property type="entry name" value="cNMP_binding"/>
    <property type="match status" value="1"/>
</dbReference>
<keyword evidence="3" id="KW-1185">Reference proteome</keyword>
<feature type="domain" description="Cyclic nucleotide-binding" evidence="1">
    <location>
        <begin position="29"/>
        <end position="117"/>
    </location>
</feature>
<dbReference type="SUPFAM" id="SSF51206">
    <property type="entry name" value="cAMP-binding domain-like"/>
    <property type="match status" value="1"/>
</dbReference>
<evidence type="ECO:0000313" key="3">
    <source>
        <dbReference type="Proteomes" id="UP001164705"/>
    </source>
</evidence>
<dbReference type="CDD" id="cd00038">
    <property type="entry name" value="CAP_ED"/>
    <property type="match status" value="1"/>
</dbReference>
<dbReference type="InterPro" id="IPR000595">
    <property type="entry name" value="cNMP-bd_dom"/>
</dbReference>
<dbReference type="RefSeq" id="WP_267676842.1">
    <property type="nucleotide sequence ID" value="NZ_CP113088.1"/>
</dbReference>
<organism evidence="2 3">
    <name type="scientific">Lacinutrix neustonica</name>
    <dbReference type="NCBI Taxonomy" id="2980107"/>
    <lineage>
        <taxon>Bacteria</taxon>
        <taxon>Pseudomonadati</taxon>
        <taxon>Bacteroidota</taxon>
        <taxon>Flavobacteriia</taxon>
        <taxon>Flavobacteriales</taxon>
        <taxon>Flavobacteriaceae</taxon>
        <taxon>Lacinutrix</taxon>
    </lineage>
</organism>
<reference evidence="2" key="1">
    <citation type="submission" date="2022-11" db="EMBL/GenBank/DDBJ databases">
        <title>Lacinutrix neustonica HL-RS19T sp. nov., isolated from the surface microlayer sample of brackish Lake Shihwa.</title>
        <authorList>
            <person name="Choi J.Y."/>
            <person name="Hwang C.Y."/>
        </authorList>
    </citation>
    <scope>NUCLEOTIDE SEQUENCE</scope>
    <source>
        <strain evidence="2">HL-RS19</strain>
    </source>
</reference>
<protein>
    <submittedName>
        <fullName evidence="2">Crp/Fnr family transcriptional regulator</fullName>
    </submittedName>
</protein>
<dbReference type="AlphaFoldDB" id="A0A9E8MVB8"/>
<dbReference type="Gene3D" id="2.60.120.10">
    <property type="entry name" value="Jelly Rolls"/>
    <property type="match status" value="1"/>
</dbReference>
<dbReference type="Proteomes" id="UP001164705">
    <property type="component" value="Chromosome"/>
</dbReference>
<proteinExistence type="predicted"/>
<gene>
    <name evidence="2" type="ORF">N7U66_00220</name>
</gene>
<dbReference type="InterPro" id="IPR014710">
    <property type="entry name" value="RmlC-like_jellyroll"/>
</dbReference>
<evidence type="ECO:0000259" key="1">
    <source>
        <dbReference type="Pfam" id="PF00027"/>
    </source>
</evidence>
<sequence>MVNIREYIEKIVAVSDKDWQLFSSKLENRVFEKRTKILEVGETENYISFIESGIARFLIPKEEEDKDITFGFCFKNEFISAYDSFLTRKPSLYQLEALSTVSMWSISYPDLQEVYEKTAIGNLIGRLSSERLFLIKSKREQSLLNDSAEQRYLNLFTERPNLIKEIPLKYIASYIGVTPQALSRIRKRIS</sequence>